<feature type="signal peptide" evidence="3">
    <location>
        <begin position="1"/>
        <end position="16"/>
    </location>
</feature>
<dbReference type="InterPro" id="IPR031311">
    <property type="entry name" value="CHIT_BIND_RR_consensus"/>
</dbReference>
<gene>
    <name evidence="4" type="ORF">NQ317_017939</name>
</gene>
<dbReference type="Pfam" id="PF00379">
    <property type="entry name" value="Chitin_bind_4"/>
    <property type="match status" value="1"/>
</dbReference>
<dbReference type="PROSITE" id="PS00233">
    <property type="entry name" value="CHIT_BIND_RR_1"/>
    <property type="match status" value="1"/>
</dbReference>
<feature type="chain" id="PRO_5046538489" evidence="3">
    <location>
        <begin position="17"/>
        <end position="145"/>
    </location>
</feature>
<dbReference type="PROSITE" id="PS51155">
    <property type="entry name" value="CHIT_BIND_RR_2"/>
    <property type="match status" value="1"/>
</dbReference>
<dbReference type="PANTHER" id="PTHR10380:SF218">
    <property type="entry name" value="ADULT CUTICLE PROTEIN 65AA-RELATED"/>
    <property type="match status" value="1"/>
</dbReference>
<comment type="caution">
    <text evidence="4">The sequence shown here is derived from an EMBL/GenBank/DDBJ whole genome shotgun (WGS) entry which is preliminary data.</text>
</comment>
<keyword evidence="3" id="KW-0732">Signal</keyword>
<dbReference type="PANTHER" id="PTHR10380">
    <property type="entry name" value="CUTICLE PROTEIN"/>
    <property type="match status" value="1"/>
</dbReference>
<name>A0ABQ9JFR3_9CUCU</name>
<evidence type="ECO:0000313" key="5">
    <source>
        <dbReference type="Proteomes" id="UP001162164"/>
    </source>
</evidence>
<reference evidence="4" key="1">
    <citation type="journal article" date="2023" name="Insect Mol. Biol.">
        <title>Genome sequencing provides insights into the evolution of gene families encoding plant cell wall-degrading enzymes in longhorned beetles.</title>
        <authorList>
            <person name="Shin N.R."/>
            <person name="Okamura Y."/>
            <person name="Kirsch R."/>
            <person name="Pauchet Y."/>
        </authorList>
    </citation>
    <scope>NUCLEOTIDE SEQUENCE</scope>
    <source>
        <strain evidence="4">MMC_N1</strain>
    </source>
</reference>
<sequence length="145" mass="15293">MKVALLLLSIIASAPARPQFGFLKNAANSIGQAVNTAAGAAAKILRLDYDNNIDNYAFDVDTSDGFQHYQRGRIVPPQTATEEDSLLVWGSYSYIGPDGRNYTVEYYADKDGFHPAGTHIPPAAGVGPLGITKGCEASLCGTGLG</sequence>
<dbReference type="PRINTS" id="PR00947">
    <property type="entry name" value="CUTICLE"/>
</dbReference>
<proteinExistence type="predicted"/>
<dbReference type="InterPro" id="IPR000618">
    <property type="entry name" value="Insect_cuticle"/>
</dbReference>
<evidence type="ECO:0000256" key="1">
    <source>
        <dbReference type="ARBA" id="ARBA00022460"/>
    </source>
</evidence>
<organism evidence="4 5">
    <name type="scientific">Molorchus minor</name>
    <dbReference type="NCBI Taxonomy" id="1323400"/>
    <lineage>
        <taxon>Eukaryota</taxon>
        <taxon>Metazoa</taxon>
        <taxon>Ecdysozoa</taxon>
        <taxon>Arthropoda</taxon>
        <taxon>Hexapoda</taxon>
        <taxon>Insecta</taxon>
        <taxon>Pterygota</taxon>
        <taxon>Neoptera</taxon>
        <taxon>Endopterygota</taxon>
        <taxon>Coleoptera</taxon>
        <taxon>Polyphaga</taxon>
        <taxon>Cucujiformia</taxon>
        <taxon>Chrysomeloidea</taxon>
        <taxon>Cerambycidae</taxon>
        <taxon>Lamiinae</taxon>
        <taxon>Monochamini</taxon>
        <taxon>Molorchus</taxon>
    </lineage>
</organism>
<keyword evidence="1 2" id="KW-0193">Cuticle</keyword>
<evidence type="ECO:0000256" key="2">
    <source>
        <dbReference type="PROSITE-ProRule" id="PRU00497"/>
    </source>
</evidence>
<dbReference type="Proteomes" id="UP001162164">
    <property type="component" value="Unassembled WGS sequence"/>
</dbReference>
<accession>A0ABQ9JFR3</accession>
<evidence type="ECO:0000256" key="3">
    <source>
        <dbReference type="SAM" id="SignalP"/>
    </source>
</evidence>
<dbReference type="EMBL" id="JAPWTJ010000658">
    <property type="protein sequence ID" value="KAJ8976532.1"/>
    <property type="molecule type" value="Genomic_DNA"/>
</dbReference>
<dbReference type="InterPro" id="IPR050468">
    <property type="entry name" value="Cuticle_Struct_Prot"/>
</dbReference>
<protein>
    <submittedName>
        <fullName evidence="4">Uncharacterized protein</fullName>
    </submittedName>
</protein>
<evidence type="ECO:0000313" key="4">
    <source>
        <dbReference type="EMBL" id="KAJ8976532.1"/>
    </source>
</evidence>
<keyword evidence="5" id="KW-1185">Reference proteome</keyword>